<evidence type="ECO:0000256" key="1">
    <source>
        <dbReference type="ARBA" id="ARBA00022553"/>
    </source>
</evidence>
<evidence type="ECO:0000256" key="2">
    <source>
        <dbReference type="PROSITE-ProRule" id="PRU00169"/>
    </source>
</evidence>
<dbReference type="PROSITE" id="PS50110">
    <property type="entry name" value="RESPONSE_REGULATORY"/>
    <property type="match status" value="1"/>
</dbReference>
<keyword evidence="1 2" id="KW-0597">Phosphoprotein</keyword>
<dbReference type="PANTHER" id="PTHR44591:SF3">
    <property type="entry name" value="RESPONSE REGULATORY DOMAIN-CONTAINING PROTEIN"/>
    <property type="match status" value="1"/>
</dbReference>
<protein>
    <submittedName>
        <fullName evidence="4">PleD family two-component system response regulator</fullName>
    </submittedName>
</protein>
<dbReference type="Proteomes" id="UP001595526">
    <property type="component" value="Unassembled WGS sequence"/>
</dbReference>
<name>A0ABV7JTA6_9SPHI</name>
<feature type="domain" description="Response regulatory" evidence="3">
    <location>
        <begin position="12"/>
        <end position="125"/>
    </location>
</feature>
<dbReference type="Gene3D" id="3.40.50.2300">
    <property type="match status" value="1"/>
</dbReference>
<comment type="caution">
    <text evidence="4">The sequence shown here is derived from an EMBL/GenBank/DDBJ whole genome shotgun (WGS) entry which is preliminary data.</text>
</comment>
<dbReference type="SUPFAM" id="SSF52172">
    <property type="entry name" value="CheY-like"/>
    <property type="match status" value="1"/>
</dbReference>
<dbReference type="SMART" id="SM00448">
    <property type="entry name" value="REC"/>
    <property type="match status" value="1"/>
</dbReference>
<dbReference type="InterPro" id="IPR050595">
    <property type="entry name" value="Bact_response_regulator"/>
</dbReference>
<evidence type="ECO:0000313" key="5">
    <source>
        <dbReference type="Proteomes" id="UP001595526"/>
    </source>
</evidence>
<dbReference type="InterPro" id="IPR001789">
    <property type="entry name" value="Sig_transdc_resp-reg_receiver"/>
</dbReference>
<dbReference type="Pfam" id="PF00072">
    <property type="entry name" value="Response_reg"/>
    <property type="match status" value="1"/>
</dbReference>
<organism evidence="4 5">
    <name type="scientific">Parapedobacter deserti</name>
    <dbReference type="NCBI Taxonomy" id="1912957"/>
    <lineage>
        <taxon>Bacteria</taxon>
        <taxon>Pseudomonadati</taxon>
        <taxon>Bacteroidota</taxon>
        <taxon>Sphingobacteriia</taxon>
        <taxon>Sphingobacteriales</taxon>
        <taxon>Sphingobacteriaceae</taxon>
        <taxon>Parapedobacter</taxon>
    </lineage>
</organism>
<gene>
    <name evidence="4" type="ORF">ACFOET_12855</name>
</gene>
<sequence>MEKTKEDVVQKKIVIFDDDEDILSICEYVLSREGWDVYAFRESNAIIEKIAQIRPLVIMMDNRISDVGGIEATQQLKQSEYKDIPVIFFSANSDIKQLTETAGADAFLAKPFDLNTLKQVVEDVASKHFGDLTGN</sequence>
<feature type="modified residue" description="4-aspartylphosphate" evidence="2">
    <location>
        <position position="61"/>
    </location>
</feature>
<proteinExistence type="predicted"/>
<reference evidence="5" key="1">
    <citation type="journal article" date="2019" name="Int. J. Syst. Evol. Microbiol.">
        <title>The Global Catalogue of Microorganisms (GCM) 10K type strain sequencing project: providing services to taxonomists for standard genome sequencing and annotation.</title>
        <authorList>
            <consortium name="The Broad Institute Genomics Platform"/>
            <consortium name="The Broad Institute Genome Sequencing Center for Infectious Disease"/>
            <person name="Wu L."/>
            <person name="Ma J."/>
        </authorList>
    </citation>
    <scope>NUCLEOTIDE SEQUENCE [LARGE SCALE GENOMIC DNA]</scope>
    <source>
        <strain evidence="5">KCTC 52416</strain>
    </source>
</reference>
<dbReference type="InterPro" id="IPR011006">
    <property type="entry name" value="CheY-like_superfamily"/>
</dbReference>
<keyword evidence="5" id="KW-1185">Reference proteome</keyword>
<dbReference type="PANTHER" id="PTHR44591">
    <property type="entry name" value="STRESS RESPONSE REGULATOR PROTEIN 1"/>
    <property type="match status" value="1"/>
</dbReference>
<dbReference type="RefSeq" id="WP_379023235.1">
    <property type="nucleotide sequence ID" value="NZ_JBHRTA010000038.1"/>
</dbReference>
<accession>A0ABV7JTA6</accession>
<evidence type="ECO:0000259" key="3">
    <source>
        <dbReference type="PROSITE" id="PS50110"/>
    </source>
</evidence>
<evidence type="ECO:0000313" key="4">
    <source>
        <dbReference type="EMBL" id="MFC3198507.1"/>
    </source>
</evidence>
<dbReference type="EMBL" id="JBHRTA010000038">
    <property type="protein sequence ID" value="MFC3198507.1"/>
    <property type="molecule type" value="Genomic_DNA"/>
</dbReference>